<dbReference type="SUPFAM" id="SSF88874">
    <property type="entry name" value="Receptor-binding domain of short tail fibre protein gp12"/>
    <property type="match status" value="1"/>
</dbReference>
<comment type="caution">
    <text evidence="2">The sequence shown here is derived from an EMBL/GenBank/DDBJ whole genome shotgun (WGS) entry which is preliminary data.</text>
</comment>
<sequence length="347" mass="36693">MANAGNYTDSTDTDFTGNTYNIKKDVKISAADMRNALHTKEKVGNKQVYSTDAEGTLSAGSSDEYYPSSRLAGANLDALRDALDKKQDASSRVSAFTGNVSDNTKYPSAKLVYDKLINLSFFPKGTILMYDGTSWNDNVTLKGWYKCEGQTVAGYGKLPNLKNRFVIGYDATNTPQRSGGSNSTTLTTDNLPSHNHSLTALTLGNEAAHTHSVSANTDTKTHSHTFTGTNQTGEFGSYGMELKGGNGGAYGVKVSGVFSLSSNKNGVYGHNPGNGEGNLIHFSMTPSGTINGNGSHSHSFTATSGTGSKHTHSLSSSTISATGSGTSFDNRPSYYALIYIIKVTDAG</sequence>
<evidence type="ECO:0000256" key="1">
    <source>
        <dbReference type="SAM" id="MobiDB-lite"/>
    </source>
</evidence>
<feature type="region of interest" description="Disordered" evidence="1">
    <location>
        <begin position="172"/>
        <end position="191"/>
    </location>
</feature>
<evidence type="ECO:0000313" key="3">
    <source>
        <dbReference type="Proteomes" id="UP000275925"/>
    </source>
</evidence>
<evidence type="ECO:0000313" key="2">
    <source>
        <dbReference type="EMBL" id="GBR76045.1"/>
    </source>
</evidence>
<dbReference type="EMBL" id="BGZO01000014">
    <property type="protein sequence ID" value="GBR76045.1"/>
    <property type="molecule type" value="Genomic_DNA"/>
</dbReference>
<proteinExistence type="predicted"/>
<dbReference type="Proteomes" id="UP000275925">
    <property type="component" value="Unassembled WGS sequence"/>
</dbReference>
<accession>A0A388TG41</accession>
<gene>
    <name evidence="2" type="ORF">NO2_0658</name>
</gene>
<feature type="compositionally biased region" description="Low complexity" evidence="1">
    <location>
        <begin position="301"/>
        <end position="324"/>
    </location>
</feature>
<feature type="region of interest" description="Disordered" evidence="1">
    <location>
        <begin position="288"/>
        <end position="324"/>
    </location>
</feature>
<organism evidence="2 3">
    <name type="scientific">Candidatus Termititenax persephonae</name>
    <dbReference type="NCBI Taxonomy" id="2218525"/>
    <lineage>
        <taxon>Bacteria</taxon>
        <taxon>Bacillati</taxon>
        <taxon>Candidatus Margulisiibacteriota</taxon>
        <taxon>Candidatus Termititenacia</taxon>
        <taxon>Candidatus Termititenacales</taxon>
        <taxon>Candidatus Termititenacaceae</taxon>
        <taxon>Candidatus Termititenax</taxon>
    </lineage>
</organism>
<protein>
    <submittedName>
        <fullName evidence="2">Phage tail fiber protein</fullName>
    </submittedName>
</protein>
<name>A0A388TG41_9BACT</name>
<reference evidence="2 3" key="1">
    <citation type="journal article" date="2019" name="ISME J.">
        <title>Genome analyses of uncultured TG2/ZB3 bacteria in 'Margulisbacteria' specifically attached to ectosymbiotic spirochetes of protists in the termite gut.</title>
        <authorList>
            <person name="Utami Y.D."/>
            <person name="Kuwahara H."/>
            <person name="Igai K."/>
            <person name="Murakami T."/>
            <person name="Sugaya K."/>
            <person name="Morikawa T."/>
            <person name="Nagura Y."/>
            <person name="Yuki M."/>
            <person name="Deevong P."/>
            <person name="Inoue T."/>
            <person name="Kihara K."/>
            <person name="Lo N."/>
            <person name="Yamada A."/>
            <person name="Ohkuma M."/>
            <person name="Hongoh Y."/>
        </authorList>
    </citation>
    <scope>NUCLEOTIDE SEQUENCE [LARGE SCALE GENOMIC DNA]</scope>
    <source>
        <strain evidence="2">NkOx7-02</strain>
    </source>
</reference>
<keyword evidence="3" id="KW-1185">Reference proteome</keyword>
<dbReference type="AlphaFoldDB" id="A0A388TG41"/>
<feature type="compositionally biased region" description="Polar residues" evidence="1">
    <location>
        <begin position="288"/>
        <end position="300"/>
    </location>
</feature>